<dbReference type="Proteomes" id="UP000291343">
    <property type="component" value="Unassembled WGS sequence"/>
</dbReference>
<dbReference type="AlphaFoldDB" id="A0A482XNB1"/>
<comment type="caution">
    <text evidence="1">The sequence shown here is derived from an EMBL/GenBank/DDBJ whole genome shotgun (WGS) entry which is preliminary data.</text>
</comment>
<proteinExistence type="predicted"/>
<sequence>MYLNRTSYVSIVAFDTRFYFYCHSSVDLSTYNLKEEYITQSTDSNDSIVRNVVIGKQMRKIGTEEISRRE</sequence>
<evidence type="ECO:0000313" key="1">
    <source>
        <dbReference type="EMBL" id="RZF46731.1"/>
    </source>
</evidence>
<reference evidence="1 2" key="1">
    <citation type="journal article" date="2017" name="Gigascience">
        <title>Genome sequence of the small brown planthopper, Laodelphax striatellus.</title>
        <authorList>
            <person name="Zhu J."/>
            <person name="Jiang F."/>
            <person name="Wang X."/>
            <person name="Yang P."/>
            <person name="Bao Y."/>
            <person name="Zhao W."/>
            <person name="Wang W."/>
            <person name="Lu H."/>
            <person name="Wang Q."/>
            <person name="Cui N."/>
            <person name="Li J."/>
            <person name="Chen X."/>
            <person name="Luo L."/>
            <person name="Yu J."/>
            <person name="Kang L."/>
            <person name="Cui F."/>
        </authorList>
    </citation>
    <scope>NUCLEOTIDE SEQUENCE [LARGE SCALE GENOMIC DNA]</scope>
    <source>
        <strain evidence="1">Lst14</strain>
    </source>
</reference>
<protein>
    <submittedName>
        <fullName evidence="1">Uncharacterized protein</fullName>
    </submittedName>
</protein>
<accession>A0A482XNB1</accession>
<gene>
    <name evidence="1" type="ORF">LSTR_LSTR002594</name>
</gene>
<evidence type="ECO:0000313" key="2">
    <source>
        <dbReference type="Proteomes" id="UP000291343"/>
    </source>
</evidence>
<organism evidence="1 2">
    <name type="scientific">Laodelphax striatellus</name>
    <name type="common">Small brown planthopper</name>
    <name type="synonym">Delphax striatella</name>
    <dbReference type="NCBI Taxonomy" id="195883"/>
    <lineage>
        <taxon>Eukaryota</taxon>
        <taxon>Metazoa</taxon>
        <taxon>Ecdysozoa</taxon>
        <taxon>Arthropoda</taxon>
        <taxon>Hexapoda</taxon>
        <taxon>Insecta</taxon>
        <taxon>Pterygota</taxon>
        <taxon>Neoptera</taxon>
        <taxon>Paraneoptera</taxon>
        <taxon>Hemiptera</taxon>
        <taxon>Auchenorrhyncha</taxon>
        <taxon>Fulgoroidea</taxon>
        <taxon>Delphacidae</taxon>
        <taxon>Criomorphinae</taxon>
        <taxon>Laodelphax</taxon>
    </lineage>
</organism>
<name>A0A482XNB1_LAOST</name>
<keyword evidence="2" id="KW-1185">Reference proteome</keyword>
<dbReference type="InParanoid" id="A0A482XNB1"/>
<dbReference type="EMBL" id="QKKF02005739">
    <property type="protein sequence ID" value="RZF46731.1"/>
    <property type="molecule type" value="Genomic_DNA"/>
</dbReference>